<dbReference type="Proteomes" id="UP001149140">
    <property type="component" value="Unassembled WGS sequence"/>
</dbReference>
<accession>A0A9X3S547</accession>
<dbReference type="AlphaFoldDB" id="A0A9X3S547"/>
<dbReference type="RefSeq" id="WP_270044469.1">
    <property type="nucleotide sequence ID" value="NZ_JAPDOD010000043.1"/>
</dbReference>
<protein>
    <recommendedName>
        <fullName evidence="1">N-acetyltransferase domain-containing protein</fullName>
    </recommendedName>
</protein>
<dbReference type="InterPro" id="IPR016181">
    <property type="entry name" value="Acyl_CoA_acyltransferase"/>
</dbReference>
<organism evidence="2 3">
    <name type="scientific">Solirubrobacter ginsenosidimutans</name>
    <dbReference type="NCBI Taxonomy" id="490573"/>
    <lineage>
        <taxon>Bacteria</taxon>
        <taxon>Bacillati</taxon>
        <taxon>Actinomycetota</taxon>
        <taxon>Thermoleophilia</taxon>
        <taxon>Solirubrobacterales</taxon>
        <taxon>Solirubrobacteraceae</taxon>
        <taxon>Solirubrobacter</taxon>
    </lineage>
</organism>
<dbReference type="SUPFAM" id="SSF55729">
    <property type="entry name" value="Acyl-CoA N-acyltransferases (Nat)"/>
    <property type="match status" value="1"/>
</dbReference>
<comment type="caution">
    <text evidence="2">The sequence shown here is derived from an EMBL/GenBank/DDBJ whole genome shotgun (WGS) entry which is preliminary data.</text>
</comment>
<dbReference type="Gene3D" id="3.40.630.30">
    <property type="match status" value="1"/>
</dbReference>
<feature type="domain" description="N-acetyltransferase" evidence="1">
    <location>
        <begin position="122"/>
        <end position="266"/>
    </location>
</feature>
<dbReference type="GO" id="GO:0016747">
    <property type="term" value="F:acyltransferase activity, transferring groups other than amino-acyl groups"/>
    <property type="evidence" value="ECO:0007669"/>
    <property type="project" value="InterPro"/>
</dbReference>
<gene>
    <name evidence="2" type="ORF">OM076_33400</name>
</gene>
<keyword evidence="3" id="KW-1185">Reference proteome</keyword>
<name>A0A9X3S547_9ACTN</name>
<dbReference type="PROSITE" id="PS51186">
    <property type="entry name" value="GNAT"/>
    <property type="match status" value="1"/>
</dbReference>
<evidence type="ECO:0000259" key="1">
    <source>
        <dbReference type="PROSITE" id="PS51186"/>
    </source>
</evidence>
<evidence type="ECO:0000313" key="3">
    <source>
        <dbReference type="Proteomes" id="UP001149140"/>
    </source>
</evidence>
<sequence length="270" mass="28721">MDPRAVLAAYDEQIRRSPAPDVPTGTVERERDVVRCISGALGWNGVTWSALENTDADAVIAAQVTRFAELGHAWEWKHYSYDRPRDLPDRLVAAGFTRGPAEALLVAELAALTLDASPPAGVDLRAVVDEEGVDAMVSVHDEVFGEDHSGLGKVLLNALRHQPGSFAGVIADAGDTPIAAGRVEFNAGTEFASLWGGGTVAAWRGRGVFRSLVAHRAALAAARGFRYLQVDALPASRPILKRLGFVELATTTPFLAPSASEARPRPPSPT</sequence>
<evidence type="ECO:0000313" key="2">
    <source>
        <dbReference type="EMBL" id="MDA0165212.1"/>
    </source>
</evidence>
<dbReference type="InterPro" id="IPR000182">
    <property type="entry name" value="GNAT_dom"/>
</dbReference>
<dbReference type="EMBL" id="JAPDOD010000043">
    <property type="protein sequence ID" value="MDA0165212.1"/>
    <property type="molecule type" value="Genomic_DNA"/>
</dbReference>
<proteinExistence type="predicted"/>
<reference evidence="2" key="1">
    <citation type="submission" date="2022-10" db="EMBL/GenBank/DDBJ databases">
        <title>The WGS of Solirubrobacter ginsenosidimutans DSM 21036.</title>
        <authorList>
            <person name="Jiang Z."/>
        </authorList>
    </citation>
    <scope>NUCLEOTIDE SEQUENCE</scope>
    <source>
        <strain evidence="2">DSM 21036</strain>
    </source>
</reference>